<dbReference type="EMBL" id="CAJOAY010019782">
    <property type="protein sequence ID" value="CAF4333291.1"/>
    <property type="molecule type" value="Genomic_DNA"/>
</dbReference>
<evidence type="ECO:0000313" key="2">
    <source>
        <dbReference type="Proteomes" id="UP000663881"/>
    </source>
</evidence>
<comment type="caution">
    <text evidence="1">The sequence shown here is derived from an EMBL/GenBank/DDBJ whole genome shotgun (WGS) entry which is preliminary data.</text>
</comment>
<protein>
    <submittedName>
        <fullName evidence="1">Uncharacterized protein</fullName>
    </submittedName>
</protein>
<evidence type="ECO:0000313" key="1">
    <source>
        <dbReference type="EMBL" id="CAF4333291.1"/>
    </source>
</evidence>
<gene>
    <name evidence="1" type="ORF">OKA104_LOCUS47885</name>
</gene>
<organism evidence="1 2">
    <name type="scientific">Adineta steineri</name>
    <dbReference type="NCBI Taxonomy" id="433720"/>
    <lineage>
        <taxon>Eukaryota</taxon>
        <taxon>Metazoa</taxon>
        <taxon>Spiralia</taxon>
        <taxon>Gnathifera</taxon>
        <taxon>Rotifera</taxon>
        <taxon>Eurotatoria</taxon>
        <taxon>Bdelloidea</taxon>
        <taxon>Adinetida</taxon>
        <taxon>Adinetidae</taxon>
        <taxon>Adineta</taxon>
    </lineage>
</organism>
<dbReference type="AlphaFoldDB" id="A0A820JUP2"/>
<name>A0A820JUP2_9BILA</name>
<reference evidence="1" key="1">
    <citation type="submission" date="2021-02" db="EMBL/GenBank/DDBJ databases">
        <authorList>
            <person name="Nowell W R."/>
        </authorList>
    </citation>
    <scope>NUCLEOTIDE SEQUENCE</scope>
</reference>
<proteinExistence type="predicted"/>
<accession>A0A820JUP2</accession>
<sequence length="32" mass="3807">MRETLIQEIFENKQQQKLLEDSLLRELTTTTG</sequence>
<feature type="non-terminal residue" evidence="1">
    <location>
        <position position="32"/>
    </location>
</feature>
<dbReference type="Proteomes" id="UP000663881">
    <property type="component" value="Unassembled WGS sequence"/>
</dbReference>